<accession>A0ABU2ZXK5</accession>
<evidence type="ECO:0000256" key="1">
    <source>
        <dbReference type="SAM" id="SignalP"/>
    </source>
</evidence>
<dbReference type="Pfam" id="PF12514">
    <property type="entry name" value="DUF3718"/>
    <property type="match status" value="1"/>
</dbReference>
<protein>
    <submittedName>
        <fullName evidence="2">DUF3718 domain-containing protein</fullName>
    </submittedName>
</protein>
<reference evidence="2 3" key="1">
    <citation type="submission" date="2023-09" db="EMBL/GenBank/DDBJ databases">
        <authorList>
            <person name="Rey-Velasco X."/>
        </authorList>
    </citation>
    <scope>NUCLEOTIDE SEQUENCE [LARGE SCALE GENOMIC DNA]</scope>
    <source>
        <strain evidence="2 3">W431</strain>
    </source>
</reference>
<dbReference type="Proteomes" id="UP001266357">
    <property type="component" value="Unassembled WGS sequence"/>
</dbReference>
<dbReference type="RefSeq" id="WP_311576638.1">
    <property type="nucleotide sequence ID" value="NZ_JAVRIF010000001.1"/>
</dbReference>
<keyword evidence="1" id="KW-0732">Signal</keyword>
<comment type="caution">
    <text evidence="2">The sequence shown here is derived from an EMBL/GenBank/DDBJ whole genome shotgun (WGS) entry which is preliminary data.</text>
</comment>
<dbReference type="EMBL" id="JAVRIF010000001">
    <property type="protein sequence ID" value="MDT0602429.1"/>
    <property type="molecule type" value="Genomic_DNA"/>
</dbReference>
<dbReference type="InterPro" id="IPR022193">
    <property type="entry name" value="DUF3718"/>
</dbReference>
<gene>
    <name evidence="2" type="ORF">RM573_02365</name>
</gene>
<feature type="signal peptide" evidence="1">
    <location>
        <begin position="1"/>
        <end position="23"/>
    </location>
</feature>
<name>A0ABU2ZXK5_9GAMM</name>
<organism evidence="2 3">
    <name type="scientific">Thalassotalea castellviae</name>
    <dbReference type="NCBI Taxonomy" id="3075612"/>
    <lineage>
        <taxon>Bacteria</taxon>
        <taxon>Pseudomonadati</taxon>
        <taxon>Pseudomonadota</taxon>
        <taxon>Gammaproteobacteria</taxon>
        <taxon>Alteromonadales</taxon>
        <taxon>Colwelliaceae</taxon>
        <taxon>Thalassotalea</taxon>
    </lineage>
</organism>
<evidence type="ECO:0000313" key="3">
    <source>
        <dbReference type="Proteomes" id="UP001266357"/>
    </source>
</evidence>
<feature type="chain" id="PRO_5046000214" evidence="1">
    <location>
        <begin position="24"/>
        <end position="109"/>
    </location>
</feature>
<proteinExistence type="predicted"/>
<evidence type="ECO:0000313" key="2">
    <source>
        <dbReference type="EMBL" id="MDT0602429.1"/>
    </source>
</evidence>
<keyword evidence="3" id="KW-1185">Reference proteome</keyword>
<sequence>MKTVTKILTTLTISLSLAGLANASTLVAADSNISTELCMKAASGSRVALNKAIKESRLSNAYVVYNIKCNEQNITDFVSKYGKSPEKMNALLNRGRIKGHVSINDIAAL</sequence>